<comment type="caution">
    <text evidence="1">The sequence shown here is derived from an EMBL/GenBank/DDBJ whole genome shotgun (WGS) entry which is preliminary data.</text>
</comment>
<sequence>MNIGFESAGGHRVGVYIKQGCAGLITLEIHGSCDSMCIRQSGKDRPQLVGGQFLPKMTPNIDFIRRKLAAGLIENKFVLVGWIGYQCGCAGA</sequence>
<gene>
    <name evidence="1" type="ORF">SDC9_204576</name>
</gene>
<dbReference type="AlphaFoldDB" id="A0A645JBH1"/>
<accession>A0A645JBH1</accession>
<proteinExistence type="predicted"/>
<reference evidence="1" key="1">
    <citation type="submission" date="2019-08" db="EMBL/GenBank/DDBJ databases">
        <authorList>
            <person name="Kucharzyk K."/>
            <person name="Murdoch R.W."/>
            <person name="Higgins S."/>
            <person name="Loffler F."/>
        </authorList>
    </citation>
    <scope>NUCLEOTIDE SEQUENCE</scope>
</reference>
<protein>
    <submittedName>
        <fullName evidence="1">Uncharacterized protein</fullName>
    </submittedName>
</protein>
<name>A0A645JBH1_9ZZZZ</name>
<dbReference type="EMBL" id="VSSQ01127755">
    <property type="protein sequence ID" value="MPN56883.1"/>
    <property type="molecule type" value="Genomic_DNA"/>
</dbReference>
<organism evidence="1">
    <name type="scientific">bioreactor metagenome</name>
    <dbReference type="NCBI Taxonomy" id="1076179"/>
    <lineage>
        <taxon>unclassified sequences</taxon>
        <taxon>metagenomes</taxon>
        <taxon>ecological metagenomes</taxon>
    </lineage>
</organism>
<evidence type="ECO:0000313" key="1">
    <source>
        <dbReference type="EMBL" id="MPN56883.1"/>
    </source>
</evidence>